<keyword evidence="12" id="KW-1185">Reference proteome</keyword>
<dbReference type="Proteomes" id="UP000637643">
    <property type="component" value="Unassembled WGS sequence"/>
</dbReference>
<dbReference type="Pfam" id="PF00085">
    <property type="entry name" value="Thioredoxin"/>
    <property type="match status" value="1"/>
</dbReference>
<dbReference type="FunFam" id="3.40.30.10:FF:000001">
    <property type="entry name" value="Thioredoxin"/>
    <property type="match status" value="1"/>
</dbReference>
<evidence type="ECO:0000259" key="10">
    <source>
        <dbReference type="PROSITE" id="PS51352"/>
    </source>
</evidence>
<dbReference type="Gene3D" id="3.40.30.10">
    <property type="entry name" value="Glutaredoxin"/>
    <property type="match status" value="1"/>
</dbReference>
<dbReference type="PROSITE" id="PS51352">
    <property type="entry name" value="THIOREDOXIN_2"/>
    <property type="match status" value="1"/>
</dbReference>
<dbReference type="InterPro" id="IPR005746">
    <property type="entry name" value="Thioredoxin"/>
</dbReference>
<dbReference type="PROSITE" id="PS00194">
    <property type="entry name" value="THIOREDOXIN_1"/>
    <property type="match status" value="1"/>
</dbReference>
<proteinExistence type="inferred from homology"/>
<sequence>MAIQQAADSNFKEMIQAEGVTVVNFWAPWCGPCRMFAPILEEFEREAGDSVRVVKVNIDENPVTSAQFQIMSIPTTLIFRNGQPQYKESGILSKGNLQQLTASPEQL</sequence>
<dbReference type="InterPro" id="IPR017937">
    <property type="entry name" value="Thioredoxin_CS"/>
</dbReference>
<feature type="domain" description="Thioredoxin" evidence="10">
    <location>
        <begin position="1"/>
        <end position="107"/>
    </location>
</feature>
<dbReference type="GO" id="GO:0015035">
    <property type="term" value="F:protein-disulfide reductase activity"/>
    <property type="evidence" value="ECO:0007669"/>
    <property type="project" value="UniProtKB-UniRule"/>
</dbReference>
<dbReference type="InterPro" id="IPR013766">
    <property type="entry name" value="Thioredoxin_domain"/>
</dbReference>
<protein>
    <recommendedName>
        <fullName evidence="2 7">Thioredoxin</fullName>
    </recommendedName>
</protein>
<keyword evidence="4" id="KW-0249">Electron transport</keyword>
<dbReference type="GO" id="GO:0005829">
    <property type="term" value="C:cytosol"/>
    <property type="evidence" value="ECO:0007669"/>
    <property type="project" value="TreeGrafter"/>
</dbReference>
<dbReference type="PANTHER" id="PTHR45663">
    <property type="entry name" value="GEO12009P1"/>
    <property type="match status" value="1"/>
</dbReference>
<accession>A0A917CKR3</accession>
<evidence type="ECO:0000256" key="6">
    <source>
        <dbReference type="ARBA" id="ARBA00023284"/>
    </source>
</evidence>
<evidence type="ECO:0000256" key="3">
    <source>
        <dbReference type="ARBA" id="ARBA00022448"/>
    </source>
</evidence>
<dbReference type="SUPFAM" id="SSF52833">
    <property type="entry name" value="Thioredoxin-like"/>
    <property type="match status" value="1"/>
</dbReference>
<evidence type="ECO:0000313" key="12">
    <source>
        <dbReference type="Proteomes" id="UP000637643"/>
    </source>
</evidence>
<dbReference type="AlphaFoldDB" id="A0A917CKR3"/>
<dbReference type="PRINTS" id="PR00421">
    <property type="entry name" value="THIOREDOXIN"/>
</dbReference>
<evidence type="ECO:0000256" key="5">
    <source>
        <dbReference type="ARBA" id="ARBA00023157"/>
    </source>
</evidence>
<keyword evidence="5 9" id="KW-1015">Disulfide bond</keyword>
<dbReference type="NCBIfam" id="TIGR01068">
    <property type="entry name" value="thioredoxin"/>
    <property type="match status" value="1"/>
</dbReference>
<dbReference type="EMBL" id="BMKR01000019">
    <property type="protein sequence ID" value="GGF91928.1"/>
    <property type="molecule type" value="Genomic_DNA"/>
</dbReference>
<dbReference type="PANTHER" id="PTHR45663:SF11">
    <property type="entry name" value="GEO12009P1"/>
    <property type="match status" value="1"/>
</dbReference>
<comment type="similarity">
    <text evidence="1 8">Belongs to the thioredoxin family.</text>
</comment>
<evidence type="ECO:0000256" key="9">
    <source>
        <dbReference type="PIRSR" id="PIRSR000077-4"/>
    </source>
</evidence>
<gene>
    <name evidence="11" type="primary">trxA</name>
    <name evidence="11" type="ORF">GCM10010912_41150</name>
</gene>
<feature type="disulfide bond" description="Redox-active" evidence="9">
    <location>
        <begin position="30"/>
        <end position="33"/>
    </location>
</feature>
<evidence type="ECO:0000256" key="2">
    <source>
        <dbReference type="ARBA" id="ARBA00020570"/>
    </source>
</evidence>
<dbReference type="CDD" id="cd02947">
    <property type="entry name" value="TRX_family"/>
    <property type="match status" value="1"/>
</dbReference>
<evidence type="ECO:0000256" key="4">
    <source>
        <dbReference type="ARBA" id="ARBA00022982"/>
    </source>
</evidence>
<dbReference type="RefSeq" id="WP_189028194.1">
    <property type="nucleotide sequence ID" value="NZ_BMKR01000019.1"/>
</dbReference>
<dbReference type="InterPro" id="IPR036249">
    <property type="entry name" value="Thioredoxin-like_sf"/>
</dbReference>
<keyword evidence="3" id="KW-0813">Transport</keyword>
<reference evidence="11" key="2">
    <citation type="submission" date="2020-09" db="EMBL/GenBank/DDBJ databases">
        <authorList>
            <person name="Sun Q."/>
            <person name="Zhou Y."/>
        </authorList>
    </citation>
    <scope>NUCLEOTIDE SEQUENCE</scope>
    <source>
        <strain evidence="11">CGMCC 1.16134</strain>
    </source>
</reference>
<comment type="caution">
    <text evidence="11">The sequence shown here is derived from an EMBL/GenBank/DDBJ whole genome shotgun (WGS) entry which is preliminary data.</text>
</comment>
<organism evidence="11 12">
    <name type="scientific">Paenibacillus albidus</name>
    <dbReference type="NCBI Taxonomy" id="2041023"/>
    <lineage>
        <taxon>Bacteria</taxon>
        <taxon>Bacillati</taxon>
        <taxon>Bacillota</taxon>
        <taxon>Bacilli</taxon>
        <taxon>Bacillales</taxon>
        <taxon>Paenibacillaceae</taxon>
        <taxon>Paenibacillus</taxon>
    </lineage>
</organism>
<dbReference type="GO" id="GO:0045454">
    <property type="term" value="P:cell redox homeostasis"/>
    <property type="evidence" value="ECO:0007669"/>
    <property type="project" value="TreeGrafter"/>
</dbReference>
<keyword evidence="6 9" id="KW-0676">Redox-active center</keyword>
<evidence type="ECO:0000313" key="11">
    <source>
        <dbReference type="EMBL" id="GGF91928.1"/>
    </source>
</evidence>
<dbReference type="PIRSF" id="PIRSF000077">
    <property type="entry name" value="Thioredoxin"/>
    <property type="match status" value="1"/>
</dbReference>
<evidence type="ECO:0000256" key="1">
    <source>
        <dbReference type="ARBA" id="ARBA00008987"/>
    </source>
</evidence>
<reference evidence="11" key="1">
    <citation type="journal article" date="2014" name="Int. J. Syst. Evol. Microbiol.">
        <title>Complete genome sequence of Corynebacterium casei LMG S-19264T (=DSM 44701T), isolated from a smear-ripened cheese.</title>
        <authorList>
            <consortium name="US DOE Joint Genome Institute (JGI-PGF)"/>
            <person name="Walter F."/>
            <person name="Albersmeier A."/>
            <person name="Kalinowski J."/>
            <person name="Ruckert C."/>
        </authorList>
    </citation>
    <scope>NUCLEOTIDE SEQUENCE</scope>
    <source>
        <strain evidence="11">CGMCC 1.16134</strain>
    </source>
</reference>
<evidence type="ECO:0000256" key="8">
    <source>
        <dbReference type="PIRNR" id="PIRNR000077"/>
    </source>
</evidence>
<evidence type="ECO:0000256" key="7">
    <source>
        <dbReference type="NCBIfam" id="TIGR01068"/>
    </source>
</evidence>
<name>A0A917CKR3_9BACL</name>